<dbReference type="InterPro" id="IPR027417">
    <property type="entry name" value="P-loop_NTPase"/>
</dbReference>
<organism evidence="3 4">
    <name type="scientific">Cyphellophora attinorum</name>
    <dbReference type="NCBI Taxonomy" id="1664694"/>
    <lineage>
        <taxon>Eukaryota</taxon>
        <taxon>Fungi</taxon>
        <taxon>Dikarya</taxon>
        <taxon>Ascomycota</taxon>
        <taxon>Pezizomycotina</taxon>
        <taxon>Eurotiomycetes</taxon>
        <taxon>Chaetothyriomycetidae</taxon>
        <taxon>Chaetothyriales</taxon>
        <taxon>Cyphellophoraceae</taxon>
        <taxon>Cyphellophora</taxon>
    </lineage>
</organism>
<dbReference type="SUPFAM" id="SSF52540">
    <property type="entry name" value="P-loop containing nucleoside triphosphate hydrolases"/>
    <property type="match status" value="1"/>
</dbReference>
<proteinExistence type="predicted"/>
<dbReference type="VEuPathDB" id="FungiDB:AB675_2327"/>
<dbReference type="GO" id="GO:0005525">
    <property type="term" value="F:GTP binding"/>
    <property type="evidence" value="ECO:0007669"/>
    <property type="project" value="InterPro"/>
</dbReference>
<dbReference type="Pfam" id="PF01926">
    <property type="entry name" value="MMR_HSR1"/>
    <property type="match status" value="1"/>
</dbReference>
<dbReference type="EMBL" id="LFJN01000002">
    <property type="protein sequence ID" value="KPI45356.1"/>
    <property type="molecule type" value="Genomic_DNA"/>
</dbReference>
<dbReference type="GeneID" id="28734170"/>
<accession>A0A0N1HXN6</accession>
<dbReference type="InterPro" id="IPR006073">
    <property type="entry name" value="GTP-bd"/>
</dbReference>
<dbReference type="RefSeq" id="XP_018005319.1">
    <property type="nucleotide sequence ID" value="XM_018142290.1"/>
</dbReference>
<dbReference type="Proteomes" id="UP000038010">
    <property type="component" value="Unassembled WGS sequence"/>
</dbReference>
<keyword evidence="4" id="KW-1185">Reference proteome</keyword>
<dbReference type="PANTHER" id="PTHR32046">
    <property type="entry name" value="G DOMAIN-CONTAINING PROTEIN"/>
    <property type="match status" value="1"/>
</dbReference>
<evidence type="ECO:0000313" key="4">
    <source>
        <dbReference type="Proteomes" id="UP000038010"/>
    </source>
</evidence>
<feature type="region of interest" description="Disordered" evidence="1">
    <location>
        <begin position="118"/>
        <end position="139"/>
    </location>
</feature>
<dbReference type="PANTHER" id="PTHR32046:SF11">
    <property type="entry name" value="IMMUNE-ASSOCIATED NUCLEOTIDE-BINDING PROTEIN 10-LIKE"/>
    <property type="match status" value="1"/>
</dbReference>
<feature type="region of interest" description="Disordered" evidence="1">
    <location>
        <begin position="162"/>
        <end position="240"/>
    </location>
</feature>
<dbReference type="CDD" id="cd00882">
    <property type="entry name" value="Ras_like_GTPase"/>
    <property type="match status" value="1"/>
</dbReference>
<sequence>MTKSQHLAYCATAKHDSWQYTQACIKGVWGSLYGRTAAPEDEQVTSIAVPVSVASETVAVPTTLATMVRAKVSVEVEVPADGVDADEADDASSEVGLEKRGFWDLFAKIGNIFNKKGDKSSIASADSSEPAEHDDSQHVNDVIISDNQKFAARYQRQYQKVVDSGVVPQPPARARTSSPLQIEAAVRRRHRHGLEDKDTLRRPTSYVAPTAPIRGSRHSPDDSPVSTPGSSRPPSPHVGGKLKILVVGGTGVGKSTLISQLCKTSKRGPKIGHTLMSCTSDIQSFDCTLDGVDFELIDSAGFDDNRMSDEEVLQRLARYLRSNPGIHGVIFCHRISDTRLTGSAAKTAQIIHELCGPAFQDRIALVTTMWDRVRDTKVAERREDELLQHPRFWRPFHQHRDRPVQPFRFSLSGEGPVHSAEDIARFFVGQQKRFFEKPVELQLAAEMKQQRLLSETAAGALLKTSELPLRATRSRHS</sequence>
<dbReference type="OrthoDB" id="8954335at2759"/>
<dbReference type="AlphaFoldDB" id="A0A0N1HXN6"/>
<dbReference type="Gene3D" id="3.40.50.300">
    <property type="entry name" value="P-loop containing nucleotide triphosphate hydrolases"/>
    <property type="match status" value="1"/>
</dbReference>
<evidence type="ECO:0000256" key="1">
    <source>
        <dbReference type="SAM" id="MobiDB-lite"/>
    </source>
</evidence>
<evidence type="ECO:0000259" key="2">
    <source>
        <dbReference type="Pfam" id="PF01926"/>
    </source>
</evidence>
<feature type="domain" description="G" evidence="2">
    <location>
        <begin position="243"/>
        <end position="315"/>
    </location>
</feature>
<comment type="caution">
    <text evidence="3">The sequence shown here is derived from an EMBL/GenBank/DDBJ whole genome shotgun (WGS) entry which is preliminary data.</text>
</comment>
<gene>
    <name evidence="3" type="ORF">AB675_2327</name>
</gene>
<name>A0A0N1HXN6_9EURO</name>
<dbReference type="STRING" id="1664694.A0A0N1HXN6"/>
<protein>
    <recommendedName>
        <fullName evidence="2">G domain-containing protein</fullName>
    </recommendedName>
</protein>
<evidence type="ECO:0000313" key="3">
    <source>
        <dbReference type="EMBL" id="KPI45356.1"/>
    </source>
</evidence>
<reference evidence="3 4" key="1">
    <citation type="submission" date="2015-06" db="EMBL/GenBank/DDBJ databases">
        <title>Draft genome of the ant-associated black yeast Phialophora attae CBS 131958.</title>
        <authorList>
            <person name="Moreno L.F."/>
            <person name="Stielow B.J."/>
            <person name="de Hoog S."/>
            <person name="Vicente V.A."/>
            <person name="Weiss V.A."/>
            <person name="de Vries M."/>
            <person name="Cruz L.M."/>
            <person name="Souza E.M."/>
        </authorList>
    </citation>
    <scope>NUCLEOTIDE SEQUENCE [LARGE SCALE GENOMIC DNA]</scope>
    <source>
        <strain evidence="3 4">CBS 131958</strain>
    </source>
</reference>